<reference evidence="3" key="1">
    <citation type="submission" date="2023-03" db="EMBL/GenBank/DDBJ databases">
        <title>Massive genome expansion in bonnet fungi (Mycena s.s.) driven by repeated elements and novel gene families across ecological guilds.</title>
        <authorList>
            <consortium name="Lawrence Berkeley National Laboratory"/>
            <person name="Harder C.B."/>
            <person name="Miyauchi S."/>
            <person name="Viragh M."/>
            <person name="Kuo A."/>
            <person name="Thoen E."/>
            <person name="Andreopoulos B."/>
            <person name="Lu D."/>
            <person name="Skrede I."/>
            <person name="Drula E."/>
            <person name="Henrissat B."/>
            <person name="Morin E."/>
            <person name="Kohler A."/>
            <person name="Barry K."/>
            <person name="LaButti K."/>
            <person name="Morin E."/>
            <person name="Salamov A."/>
            <person name="Lipzen A."/>
            <person name="Mereny Z."/>
            <person name="Hegedus B."/>
            <person name="Baldrian P."/>
            <person name="Stursova M."/>
            <person name="Weitz H."/>
            <person name="Taylor A."/>
            <person name="Grigoriev I.V."/>
            <person name="Nagy L.G."/>
            <person name="Martin F."/>
            <person name="Kauserud H."/>
        </authorList>
    </citation>
    <scope>NUCLEOTIDE SEQUENCE</scope>
    <source>
        <strain evidence="3">CBHHK188m</strain>
    </source>
</reference>
<gene>
    <name evidence="3" type="ORF">DFH07DRAFT_772506</name>
</gene>
<organism evidence="3 4">
    <name type="scientific">Mycena maculata</name>
    <dbReference type="NCBI Taxonomy" id="230809"/>
    <lineage>
        <taxon>Eukaryota</taxon>
        <taxon>Fungi</taxon>
        <taxon>Dikarya</taxon>
        <taxon>Basidiomycota</taxon>
        <taxon>Agaricomycotina</taxon>
        <taxon>Agaricomycetes</taxon>
        <taxon>Agaricomycetidae</taxon>
        <taxon>Agaricales</taxon>
        <taxon>Marasmiineae</taxon>
        <taxon>Mycenaceae</taxon>
        <taxon>Mycena</taxon>
    </lineage>
</organism>
<comment type="caution">
    <text evidence="3">The sequence shown here is derived from an EMBL/GenBank/DDBJ whole genome shotgun (WGS) entry which is preliminary data.</text>
</comment>
<keyword evidence="2" id="KW-0472">Membrane</keyword>
<dbReference type="EMBL" id="JARJLG010000055">
    <property type="protein sequence ID" value="KAJ7758500.1"/>
    <property type="molecule type" value="Genomic_DNA"/>
</dbReference>
<evidence type="ECO:0000313" key="4">
    <source>
        <dbReference type="Proteomes" id="UP001215280"/>
    </source>
</evidence>
<feature type="compositionally biased region" description="Acidic residues" evidence="1">
    <location>
        <begin position="106"/>
        <end position="115"/>
    </location>
</feature>
<feature type="transmembrane region" description="Helical" evidence="2">
    <location>
        <begin position="48"/>
        <end position="72"/>
    </location>
</feature>
<keyword evidence="4" id="KW-1185">Reference proteome</keyword>
<feature type="region of interest" description="Disordered" evidence="1">
    <location>
        <begin position="106"/>
        <end position="133"/>
    </location>
</feature>
<keyword evidence="2" id="KW-1133">Transmembrane helix</keyword>
<evidence type="ECO:0000256" key="1">
    <source>
        <dbReference type="SAM" id="MobiDB-lite"/>
    </source>
</evidence>
<evidence type="ECO:0000256" key="2">
    <source>
        <dbReference type="SAM" id="Phobius"/>
    </source>
</evidence>
<name>A0AAD7J7M1_9AGAR</name>
<accession>A0AAD7J7M1</accession>
<keyword evidence="2" id="KW-0812">Transmembrane</keyword>
<protein>
    <submittedName>
        <fullName evidence="3">Uncharacterized protein</fullName>
    </submittedName>
</protein>
<dbReference type="AlphaFoldDB" id="A0AAD7J7M1"/>
<sequence length="187" mass="19622">MQWCARWLIDIVSSLFPSTRYPQDSQNLQGLKVIPQGFKSAASNLCHLFLVLAAGPLCNMGLLFGISAAAILQRMHGRRGLHSDDGWECGCGGTTEAADIVEEECNAQDTDDTSDSDGKTVIASPMPSPPRPSKGGACNSFCLSHAPASPVLRAWKDTVNCIPAGVTAHCPDVVTHGAPAAHPADGV</sequence>
<proteinExistence type="predicted"/>
<evidence type="ECO:0000313" key="3">
    <source>
        <dbReference type="EMBL" id="KAJ7758500.1"/>
    </source>
</evidence>
<dbReference type="Proteomes" id="UP001215280">
    <property type="component" value="Unassembled WGS sequence"/>
</dbReference>